<dbReference type="SUPFAM" id="SSF53098">
    <property type="entry name" value="Ribonuclease H-like"/>
    <property type="match status" value="1"/>
</dbReference>
<organism evidence="1 2">
    <name type="scientific">Loxostege sticticalis</name>
    <name type="common">Beet webworm moth</name>
    <dbReference type="NCBI Taxonomy" id="481309"/>
    <lineage>
        <taxon>Eukaryota</taxon>
        <taxon>Metazoa</taxon>
        <taxon>Ecdysozoa</taxon>
        <taxon>Arthropoda</taxon>
        <taxon>Hexapoda</taxon>
        <taxon>Insecta</taxon>
        <taxon>Pterygota</taxon>
        <taxon>Neoptera</taxon>
        <taxon>Endopterygota</taxon>
        <taxon>Lepidoptera</taxon>
        <taxon>Glossata</taxon>
        <taxon>Ditrysia</taxon>
        <taxon>Pyraloidea</taxon>
        <taxon>Crambidae</taxon>
        <taxon>Pyraustinae</taxon>
        <taxon>Loxostege</taxon>
    </lineage>
</organism>
<dbReference type="EMBL" id="JBEDNZ010000014">
    <property type="protein sequence ID" value="KAL0829668.1"/>
    <property type="molecule type" value="Genomic_DNA"/>
</dbReference>
<protein>
    <recommendedName>
        <fullName evidence="3">HAT C-terminal dimerisation domain-containing protein</fullName>
    </recommendedName>
</protein>
<gene>
    <name evidence="1" type="ORF">ABMA28_003174</name>
</gene>
<evidence type="ECO:0008006" key="3">
    <source>
        <dbReference type="Google" id="ProtNLM"/>
    </source>
</evidence>
<dbReference type="InterPro" id="IPR012337">
    <property type="entry name" value="RNaseH-like_sf"/>
</dbReference>
<dbReference type="Proteomes" id="UP001549921">
    <property type="component" value="Unassembled WGS sequence"/>
</dbReference>
<proteinExistence type="predicted"/>
<sequence length="592" mass="68150">MSKRKCKFTEVLRAKYPCFTSGRDEFDAKCSICDCHVDVGNKGTTALERHVATEKHKKMIRAASSSSKVTNFFQPSTSLILKNTHAAEGTLASHTIKHHQSYNSMECTASLTRKMFADSETAKNLKCGKTKTEAIVNQVVAPHTITTIIETLRNISCLSVATDASNHGADKLFPILIQYFNWTGNGIETKILDLQTLPNETSLSIANLIYETLSTHQLTTKCVAFIGDNANVNFGGVNRNPGVGCPAHIMHNSLRNGIELMKLDIESIILKIFNYFSVYTVRTEALKKFCNYVEINYQPLLRHSKTRWLSLFPCVERVLKLYPALKEYFLSQRSIPYLIKSFFENTTSEAYLWFTHSLMSIYQANLAKVEEEHNSVLEISKILQSVLHMLRNRRINNFLPLSVREHLRDNDEAESISNEFISVYKAYFKGFEWMTLLKENENLKYDDLVSCIEFLRIRGVEIDDVKLHDQFCNLISFLKSKSNEDEAYFDLKLHEQWTIYFKSVKNIECFSELLKICEFYFCISAHNANVERVFSLINTQWSKERNRLSVQSVKSIILTQYNFKNMSCEDFYNYLLKNKELLSKIGSSAKYD</sequence>
<evidence type="ECO:0000313" key="1">
    <source>
        <dbReference type="EMBL" id="KAL0829668.1"/>
    </source>
</evidence>
<dbReference type="PANTHER" id="PTHR37162:SF1">
    <property type="entry name" value="BED-TYPE DOMAIN-CONTAINING PROTEIN"/>
    <property type="match status" value="1"/>
</dbReference>
<dbReference type="PANTHER" id="PTHR37162">
    <property type="entry name" value="HAT FAMILY DIMERISATION DOMAINCONTAINING PROTEIN-RELATED"/>
    <property type="match status" value="1"/>
</dbReference>
<evidence type="ECO:0000313" key="2">
    <source>
        <dbReference type="Proteomes" id="UP001549921"/>
    </source>
</evidence>
<name>A0ABD0SV83_LOXSC</name>
<comment type="caution">
    <text evidence="1">The sequence shown here is derived from an EMBL/GenBank/DDBJ whole genome shotgun (WGS) entry which is preliminary data.</text>
</comment>
<reference evidence="1 2" key="1">
    <citation type="submission" date="2024-06" db="EMBL/GenBank/DDBJ databases">
        <title>A chromosome-level genome assembly of beet webworm, Loxostege sticticalis.</title>
        <authorList>
            <person name="Zhang Y."/>
        </authorList>
    </citation>
    <scope>NUCLEOTIDE SEQUENCE [LARGE SCALE GENOMIC DNA]</scope>
    <source>
        <strain evidence="1">AQ028</strain>
        <tissue evidence="1">Male pupae</tissue>
    </source>
</reference>
<dbReference type="AlphaFoldDB" id="A0ABD0SV83"/>
<accession>A0ABD0SV83</accession>